<sequence>MHNGSRSKYTKKKEMYVFQILTALHLISKLCYAAFPKNVNLWDLKQGKFTEAGLEASDHNEQDHELYLAGFPEVPSTLTDGERSGGPNLKEESVPVVRNRQEGRTTLSHARAQGSEAGPASRSGHPNNVINPNHISSLNTPQGVPWVPIPPIPSYRPPPSNPAVRPRPVYGTSPIPDPRTAANFPNYRYPWQGPASRSGHPNNVINPNHISNLNTPQGVPWMHIPPIPSYRPPPSNPAVRPIPVYGMSPIPDPRTAANFPNYHYPWGTTSSFKPNHEAMANPVNWRPEVFQGPDQTLMLGNAHPQ</sequence>
<name>A0A9P6NLZ6_9BASI</name>
<reference evidence="2" key="1">
    <citation type="submission" date="2013-11" db="EMBL/GenBank/DDBJ databases">
        <title>Genome sequence of the fusiform rust pathogen reveals effectors for host alternation and coevolution with pine.</title>
        <authorList>
            <consortium name="DOE Joint Genome Institute"/>
            <person name="Smith K."/>
            <person name="Pendleton A."/>
            <person name="Kubisiak T."/>
            <person name="Anderson C."/>
            <person name="Salamov A."/>
            <person name="Aerts A."/>
            <person name="Riley R."/>
            <person name="Clum A."/>
            <person name="Lindquist E."/>
            <person name="Ence D."/>
            <person name="Campbell M."/>
            <person name="Kronenberg Z."/>
            <person name="Feau N."/>
            <person name="Dhillon B."/>
            <person name="Hamelin R."/>
            <person name="Burleigh J."/>
            <person name="Smith J."/>
            <person name="Yandell M."/>
            <person name="Nelson C."/>
            <person name="Grigoriev I."/>
            <person name="Davis J."/>
        </authorList>
    </citation>
    <scope>NUCLEOTIDE SEQUENCE</scope>
    <source>
        <strain evidence="2">G11</strain>
    </source>
</reference>
<proteinExistence type="predicted"/>
<evidence type="ECO:0000313" key="3">
    <source>
        <dbReference type="Proteomes" id="UP000886653"/>
    </source>
</evidence>
<feature type="region of interest" description="Disordered" evidence="1">
    <location>
        <begin position="74"/>
        <end position="137"/>
    </location>
</feature>
<feature type="region of interest" description="Disordered" evidence="1">
    <location>
        <begin position="157"/>
        <end position="181"/>
    </location>
</feature>
<feature type="compositionally biased region" description="Polar residues" evidence="1">
    <location>
        <begin position="124"/>
        <end position="137"/>
    </location>
</feature>
<gene>
    <name evidence="2" type="ORF">CROQUDRAFT_547982</name>
</gene>
<dbReference type="EMBL" id="MU167268">
    <property type="protein sequence ID" value="KAG0145936.1"/>
    <property type="molecule type" value="Genomic_DNA"/>
</dbReference>
<dbReference type="Proteomes" id="UP000886653">
    <property type="component" value="Unassembled WGS sequence"/>
</dbReference>
<dbReference type="AlphaFoldDB" id="A0A9P6NLZ6"/>
<comment type="caution">
    <text evidence="2">The sequence shown here is derived from an EMBL/GenBank/DDBJ whole genome shotgun (WGS) entry which is preliminary data.</text>
</comment>
<evidence type="ECO:0000256" key="1">
    <source>
        <dbReference type="SAM" id="MobiDB-lite"/>
    </source>
</evidence>
<feature type="compositionally biased region" description="Basic and acidic residues" evidence="1">
    <location>
        <begin position="89"/>
        <end position="103"/>
    </location>
</feature>
<organism evidence="2 3">
    <name type="scientific">Cronartium quercuum f. sp. fusiforme G11</name>
    <dbReference type="NCBI Taxonomy" id="708437"/>
    <lineage>
        <taxon>Eukaryota</taxon>
        <taxon>Fungi</taxon>
        <taxon>Dikarya</taxon>
        <taxon>Basidiomycota</taxon>
        <taxon>Pucciniomycotina</taxon>
        <taxon>Pucciniomycetes</taxon>
        <taxon>Pucciniales</taxon>
        <taxon>Coleosporiaceae</taxon>
        <taxon>Cronartium</taxon>
    </lineage>
</organism>
<protein>
    <submittedName>
        <fullName evidence="2">Uncharacterized protein</fullName>
    </submittedName>
</protein>
<keyword evidence="3" id="KW-1185">Reference proteome</keyword>
<evidence type="ECO:0000313" key="2">
    <source>
        <dbReference type="EMBL" id="KAG0145936.1"/>
    </source>
</evidence>
<accession>A0A9P6NLZ6</accession>